<reference evidence="3 4" key="1">
    <citation type="journal article" date="2016" name="Mol. Biol. Evol.">
        <title>Comparative Genomics of Early-Diverging Mushroom-Forming Fungi Provides Insights into the Origins of Lignocellulose Decay Capabilities.</title>
        <authorList>
            <person name="Nagy L.G."/>
            <person name="Riley R."/>
            <person name="Tritt A."/>
            <person name="Adam C."/>
            <person name="Daum C."/>
            <person name="Floudas D."/>
            <person name="Sun H."/>
            <person name="Yadav J.S."/>
            <person name="Pangilinan J."/>
            <person name="Larsson K.H."/>
            <person name="Matsuura K."/>
            <person name="Barry K."/>
            <person name="Labutti K."/>
            <person name="Kuo R."/>
            <person name="Ohm R.A."/>
            <person name="Bhattacharya S.S."/>
            <person name="Shirouzu T."/>
            <person name="Yoshinaga Y."/>
            <person name="Martin F.M."/>
            <person name="Grigoriev I.V."/>
            <person name="Hibbett D.S."/>
        </authorList>
    </citation>
    <scope>NUCLEOTIDE SEQUENCE [LARGE SCALE GENOMIC DNA]</scope>
    <source>
        <strain evidence="3 4">93-53</strain>
    </source>
</reference>
<proteinExistence type="predicted"/>
<keyword evidence="1" id="KW-0472">Membrane</keyword>
<dbReference type="GeneID" id="63822332"/>
<feature type="transmembrane region" description="Helical" evidence="1">
    <location>
        <begin position="35"/>
        <end position="59"/>
    </location>
</feature>
<name>A0A165AY63_9APHY</name>
<sequence length="159" mass="17549">AAICYEHLNTLSDEVHLLWRGKLNISTAIFLANRYLLLFMAAAFILNSLVWATPLVIVSALRVYAINRRQWVLAVIALILGLAPVIVNIVNPISIRHSSLLTTLTGCSSVAIPTRLPPILSDMIVLLVTWFQTFHVVRDARKAGLKASLGALILRDGER</sequence>
<keyword evidence="1" id="KW-0812">Transmembrane</keyword>
<dbReference type="InParanoid" id="A0A165AY63"/>
<gene>
    <name evidence="3" type="ORF">LAESUDRAFT_667427</name>
</gene>
<dbReference type="RefSeq" id="XP_040757621.1">
    <property type="nucleotide sequence ID" value="XM_040905302.1"/>
</dbReference>
<accession>A0A165AY63</accession>
<dbReference type="EMBL" id="KV427708">
    <property type="protein sequence ID" value="KZS99880.1"/>
    <property type="molecule type" value="Genomic_DNA"/>
</dbReference>
<dbReference type="AlphaFoldDB" id="A0A165AY63"/>
<keyword evidence="1" id="KW-1133">Transmembrane helix</keyword>
<dbReference type="Pfam" id="PF20151">
    <property type="entry name" value="DUF6533"/>
    <property type="match status" value="1"/>
</dbReference>
<organism evidence="3 4">
    <name type="scientific">Laetiporus sulphureus 93-53</name>
    <dbReference type="NCBI Taxonomy" id="1314785"/>
    <lineage>
        <taxon>Eukaryota</taxon>
        <taxon>Fungi</taxon>
        <taxon>Dikarya</taxon>
        <taxon>Basidiomycota</taxon>
        <taxon>Agaricomycotina</taxon>
        <taxon>Agaricomycetes</taxon>
        <taxon>Polyporales</taxon>
        <taxon>Laetiporus</taxon>
    </lineage>
</organism>
<evidence type="ECO:0000256" key="1">
    <source>
        <dbReference type="SAM" id="Phobius"/>
    </source>
</evidence>
<evidence type="ECO:0000313" key="3">
    <source>
        <dbReference type="EMBL" id="KZS99880.1"/>
    </source>
</evidence>
<feature type="non-terminal residue" evidence="3">
    <location>
        <position position="1"/>
    </location>
</feature>
<dbReference type="InterPro" id="IPR045340">
    <property type="entry name" value="DUF6533"/>
</dbReference>
<protein>
    <recommendedName>
        <fullName evidence="2">DUF6533 domain-containing protein</fullName>
    </recommendedName>
</protein>
<keyword evidence="4" id="KW-1185">Reference proteome</keyword>
<dbReference type="OrthoDB" id="2804045at2759"/>
<evidence type="ECO:0000313" key="4">
    <source>
        <dbReference type="Proteomes" id="UP000076871"/>
    </source>
</evidence>
<feature type="domain" description="DUF6533" evidence="2">
    <location>
        <begin position="2"/>
        <end position="38"/>
    </location>
</feature>
<dbReference type="Proteomes" id="UP000076871">
    <property type="component" value="Unassembled WGS sequence"/>
</dbReference>
<feature type="transmembrane region" description="Helical" evidence="1">
    <location>
        <begin position="71"/>
        <end position="90"/>
    </location>
</feature>
<evidence type="ECO:0000259" key="2">
    <source>
        <dbReference type="Pfam" id="PF20151"/>
    </source>
</evidence>